<accession>A0A1T4R935</accession>
<dbReference type="Proteomes" id="UP000191153">
    <property type="component" value="Unassembled WGS sequence"/>
</dbReference>
<protein>
    <submittedName>
        <fullName evidence="1">Uncharacterized protein</fullName>
    </submittedName>
</protein>
<dbReference type="EMBL" id="FUWX01000049">
    <property type="protein sequence ID" value="SKA12427.1"/>
    <property type="molecule type" value="Genomic_DNA"/>
</dbReference>
<gene>
    <name evidence="1" type="ORF">SAMN02745174_02621</name>
</gene>
<evidence type="ECO:0000313" key="2">
    <source>
        <dbReference type="Proteomes" id="UP000191153"/>
    </source>
</evidence>
<dbReference type="AlphaFoldDB" id="A0A1T4R935"/>
<organism evidence="1 2">
    <name type="scientific">Cetobacterium ceti</name>
    <dbReference type="NCBI Taxonomy" id="180163"/>
    <lineage>
        <taxon>Bacteria</taxon>
        <taxon>Fusobacteriati</taxon>
        <taxon>Fusobacteriota</taxon>
        <taxon>Fusobacteriia</taxon>
        <taxon>Fusobacteriales</taxon>
        <taxon>Fusobacteriaceae</taxon>
        <taxon>Cetobacterium</taxon>
    </lineage>
</organism>
<proteinExistence type="predicted"/>
<dbReference type="RefSeq" id="WP_078695013.1">
    <property type="nucleotide sequence ID" value="NZ_FUWX01000049.1"/>
</dbReference>
<keyword evidence="2" id="KW-1185">Reference proteome</keyword>
<evidence type="ECO:0000313" key="1">
    <source>
        <dbReference type="EMBL" id="SKA12427.1"/>
    </source>
</evidence>
<reference evidence="1 2" key="1">
    <citation type="submission" date="2017-02" db="EMBL/GenBank/DDBJ databases">
        <authorList>
            <person name="Peterson S.W."/>
        </authorList>
    </citation>
    <scope>NUCLEOTIDE SEQUENCE [LARGE SCALE GENOMIC DNA]</scope>
    <source>
        <strain evidence="1 2">ATCC 700028</strain>
    </source>
</reference>
<sequence>MPKKKSKELLELKTIYLISINENPLVAFSTEIRATEELKRRKKFFEESELTIEAIPFYESVDKKEGDSSVKDN</sequence>
<dbReference type="STRING" id="180163.SAMN02745174_02621"/>
<name>A0A1T4R935_9FUSO</name>